<dbReference type="OrthoDB" id="3366823at2759"/>
<evidence type="ECO:0000256" key="8">
    <source>
        <dbReference type="PIRSR" id="PIRSR602403-1"/>
    </source>
</evidence>
<evidence type="ECO:0000256" key="4">
    <source>
        <dbReference type="ARBA" id="ARBA00022617"/>
    </source>
</evidence>
<feature type="region of interest" description="Disordered" evidence="9">
    <location>
        <begin position="457"/>
        <end position="485"/>
    </location>
</feature>
<evidence type="ECO:0000256" key="5">
    <source>
        <dbReference type="ARBA" id="ARBA00022723"/>
    </source>
</evidence>
<dbReference type="PRINTS" id="PR00465">
    <property type="entry name" value="EP450IV"/>
</dbReference>
<comment type="pathway">
    <text evidence="2">Mycotoxin biosynthesis.</text>
</comment>
<evidence type="ECO:0000256" key="7">
    <source>
        <dbReference type="ARBA" id="ARBA00023033"/>
    </source>
</evidence>
<evidence type="ECO:0000256" key="1">
    <source>
        <dbReference type="ARBA" id="ARBA00001971"/>
    </source>
</evidence>
<dbReference type="InterPro" id="IPR001128">
    <property type="entry name" value="Cyt_P450"/>
</dbReference>
<keyword evidence="5 8" id="KW-0479">Metal-binding</keyword>
<dbReference type="InterPro" id="IPR002403">
    <property type="entry name" value="Cyt_P450_E_grp-IV"/>
</dbReference>
<keyword evidence="6 8" id="KW-0408">Iron</keyword>
<keyword evidence="4 8" id="KW-0349">Heme</keyword>
<dbReference type="Gene3D" id="1.10.630.10">
    <property type="entry name" value="Cytochrome P450"/>
    <property type="match status" value="1"/>
</dbReference>
<dbReference type="AlphaFoldDB" id="A0A8K0WUV1"/>
<keyword evidence="12" id="KW-1185">Reference proteome</keyword>
<sequence>MDSHSSIVSIAPFLLPAIVTCFLFFARHAPASGDKHQRTPPTLPFALPLVGHLLQFLWNTERLLGKAATCFDPTTPVRLKLLNRRVTILNGASNVATLFKGSRGLSSERWLVQVLVTAFGVNTADVPFYHADNTGIGQQPLPGSNQVPREHRIFHLVYQNVHDGLSGARLEEMQNQMIRNLYAQFAALDVNSNAWTDIPDIYGSFIRNICFAASTTSLCGPRIFEAAPNITADFWDFDGHLPNLFKEMPQWLFPSAYKARDKMKDNLKRWHELAHQGYDVSQSDQDRRNWEEHFGSKLMRCRHAFFSKMPLSKDSVAADDLGLLWAATANAIPAIGWMVLEVLQRPKLLEQVRVEITPHFRSTAGTGPPSIDIDGLCQEPLIQSIYAEVLRVHNGTVVARVPQTTNFSIAGWRFPKDEAIMVSTYDTARSPYIWNQGTPENPHPVDEFWPERFILDPNDPSSGPVAPQANCEERPLDPSNAPPQPRFSLDGTLGSWVPYGGGTRMCPGRHFAKKELIVSMAMFLTEFDIQLMPRDGWIQDDKRYFMFGVMHPMGSIPARIRRRKHSFTE</sequence>
<dbReference type="EMBL" id="JAGPNK010000003">
    <property type="protein sequence ID" value="KAH7324408.1"/>
    <property type="molecule type" value="Genomic_DNA"/>
</dbReference>
<keyword evidence="7" id="KW-0503">Monooxygenase</keyword>
<organism evidence="11 12">
    <name type="scientific">Stachybotrys elegans</name>
    <dbReference type="NCBI Taxonomy" id="80388"/>
    <lineage>
        <taxon>Eukaryota</taxon>
        <taxon>Fungi</taxon>
        <taxon>Dikarya</taxon>
        <taxon>Ascomycota</taxon>
        <taxon>Pezizomycotina</taxon>
        <taxon>Sordariomycetes</taxon>
        <taxon>Hypocreomycetidae</taxon>
        <taxon>Hypocreales</taxon>
        <taxon>Stachybotryaceae</taxon>
        <taxon>Stachybotrys</taxon>
    </lineage>
</organism>
<evidence type="ECO:0000256" key="6">
    <source>
        <dbReference type="ARBA" id="ARBA00023004"/>
    </source>
</evidence>
<evidence type="ECO:0000313" key="12">
    <source>
        <dbReference type="Proteomes" id="UP000813444"/>
    </source>
</evidence>
<gene>
    <name evidence="11" type="ORF">B0I35DRAFT_424105</name>
</gene>
<evidence type="ECO:0000256" key="2">
    <source>
        <dbReference type="ARBA" id="ARBA00004685"/>
    </source>
</evidence>
<reference evidence="11" key="1">
    <citation type="journal article" date="2021" name="Nat. Commun.">
        <title>Genetic determinants of endophytism in the Arabidopsis root mycobiome.</title>
        <authorList>
            <person name="Mesny F."/>
            <person name="Miyauchi S."/>
            <person name="Thiergart T."/>
            <person name="Pickel B."/>
            <person name="Atanasova L."/>
            <person name="Karlsson M."/>
            <person name="Huettel B."/>
            <person name="Barry K.W."/>
            <person name="Haridas S."/>
            <person name="Chen C."/>
            <person name="Bauer D."/>
            <person name="Andreopoulos W."/>
            <person name="Pangilinan J."/>
            <person name="LaButti K."/>
            <person name="Riley R."/>
            <person name="Lipzen A."/>
            <person name="Clum A."/>
            <person name="Drula E."/>
            <person name="Henrissat B."/>
            <person name="Kohler A."/>
            <person name="Grigoriev I.V."/>
            <person name="Martin F.M."/>
            <person name="Hacquard S."/>
        </authorList>
    </citation>
    <scope>NUCLEOTIDE SEQUENCE</scope>
    <source>
        <strain evidence="11">MPI-CAGE-CH-0235</strain>
    </source>
</reference>
<dbReference type="CDD" id="cd11040">
    <property type="entry name" value="CYP7_CYP8-like"/>
    <property type="match status" value="1"/>
</dbReference>
<comment type="cofactor">
    <cofactor evidence="1 8">
        <name>heme</name>
        <dbReference type="ChEBI" id="CHEBI:30413"/>
    </cofactor>
</comment>
<dbReference type="InterPro" id="IPR050529">
    <property type="entry name" value="CYP450_sterol_14alpha_dmase"/>
</dbReference>
<keyword evidence="7" id="KW-0560">Oxidoreductase</keyword>
<dbReference type="GO" id="GO:0016705">
    <property type="term" value="F:oxidoreductase activity, acting on paired donors, with incorporation or reduction of molecular oxygen"/>
    <property type="evidence" value="ECO:0007669"/>
    <property type="project" value="InterPro"/>
</dbReference>
<name>A0A8K0WUV1_9HYPO</name>
<keyword evidence="10" id="KW-1133">Transmembrane helix</keyword>
<dbReference type="SUPFAM" id="SSF48264">
    <property type="entry name" value="Cytochrome P450"/>
    <property type="match status" value="1"/>
</dbReference>
<proteinExistence type="inferred from homology"/>
<evidence type="ECO:0000256" key="9">
    <source>
        <dbReference type="SAM" id="MobiDB-lite"/>
    </source>
</evidence>
<comment type="caution">
    <text evidence="11">The sequence shown here is derived from an EMBL/GenBank/DDBJ whole genome shotgun (WGS) entry which is preliminary data.</text>
</comment>
<evidence type="ECO:0000313" key="11">
    <source>
        <dbReference type="EMBL" id="KAH7324408.1"/>
    </source>
</evidence>
<evidence type="ECO:0000256" key="10">
    <source>
        <dbReference type="SAM" id="Phobius"/>
    </source>
</evidence>
<dbReference type="Proteomes" id="UP000813444">
    <property type="component" value="Unassembled WGS sequence"/>
</dbReference>
<comment type="similarity">
    <text evidence="3">Belongs to the cytochrome P450 family.</text>
</comment>
<feature type="transmembrane region" description="Helical" evidence="10">
    <location>
        <begin position="6"/>
        <end position="26"/>
    </location>
</feature>
<dbReference type="GO" id="GO:0020037">
    <property type="term" value="F:heme binding"/>
    <property type="evidence" value="ECO:0007669"/>
    <property type="project" value="InterPro"/>
</dbReference>
<dbReference type="GO" id="GO:0005506">
    <property type="term" value="F:iron ion binding"/>
    <property type="evidence" value="ECO:0007669"/>
    <property type="project" value="InterPro"/>
</dbReference>
<evidence type="ECO:0000256" key="3">
    <source>
        <dbReference type="ARBA" id="ARBA00010617"/>
    </source>
</evidence>
<accession>A0A8K0WUV1</accession>
<keyword evidence="10" id="KW-0812">Transmembrane</keyword>
<keyword evidence="10" id="KW-0472">Membrane</keyword>
<dbReference type="GO" id="GO:0008395">
    <property type="term" value="F:steroid hydroxylase activity"/>
    <property type="evidence" value="ECO:0007669"/>
    <property type="project" value="TreeGrafter"/>
</dbReference>
<dbReference type="PANTHER" id="PTHR24304">
    <property type="entry name" value="CYTOCHROME P450 FAMILY 7"/>
    <property type="match status" value="1"/>
</dbReference>
<dbReference type="PANTHER" id="PTHR24304:SF2">
    <property type="entry name" value="24-HYDROXYCHOLESTEROL 7-ALPHA-HYDROXYLASE"/>
    <property type="match status" value="1"/>
</dbReference>
<protein>
    <submittedName>
        <fullName evidence="11">Cytochrome P450</fullName>
    </submittedName>
</protein>
<dbReference type="InterPro" id="IPR036396">
    <property type="entry name" value="Cyt_P450_sf"/>
</dbReference>
<dbReference type="Pfam" id="PF00067">
    <property type="entry name" value="p450"/>
    <property type="match status" value="1"/>
</dbReference>
<feature type="binding site" description="axial binding residue" evidence="8">
    <location>
        <position position="506"/>
    </location>
    <ligand>
        <name>heme</name>
        <dbReference type="ChEBI" id="CHEBI:30413"/>
    </ligand>
    <ligandPart>
        <name>Fe</name>
        <dbReference type="ChEBI" id="CHEBI:18248"/>
    </ligandPart>
</feature>